<evidence type="ECO:0000313" key="3">
    <source>
        <dbReference type="Proteomes" id="UP001558652"/>
    </source>
</evidence>
<sequence>MNRHRRPGGTACEDVWQSGRRRCGSRRRPPGGQRVRARDAPVTLGGRRRKKTANVKGERETRGEQRDAGRDESHRQGPRYSGQTTSGEYFAVAGFPGSRASSDMNYDQDGDKPKPVRTNEPKARDDRPRLDGSIGAKQNFRTEPDDASKCSETWVRGRSGSEGTTTLDDVI</sequence>
<dbReference type="AlphaFoldDB" id="A0ABD0XZD5"/>
<feature type="compositionally biased region" description="Basic and acidic residues" evidence="1">
    <location>
        <begin position="140"/>
        <end position="149"/>
    </location>
</feature>
<accession>A0ABD0XZD5</accession>
<feature type="compositionally biased region" description="Basic residues" evidence="1">
    <location>
        <begin position="20"/>
        <end position="29"/>
    </location>
</feature>
<evidence type="ECO:0000256" key="1">
    <source>
        <dbReference type="SAM" id="MobiDB-lite"/>
    </source>
</evidence>
<comment type="caution">
    <text evidence="2">The sequence shown here is derived from an EMBL/GenBank/DDBJ whole genome shotgun (WGS) entry which is preliminary data.</text>
</comment>
<gene>
    <name evidence="2" type="ORF">AAG570_005033</name>
</gene>
<feature type="compositionally biased region" description="Polar residues" evidence="1">
    <location>
        <begin position="161"/>
        <end position="171"/>
    </location>
</feature>
<organism evidence="2 3">
    <name type="scientific">Ranatra chinensis</name>
    <dbReference type="NCBI Taxonomy" id="642074"/>
    <lineage>
        <taxon>Eukaryota</taxon>
        <taxon>Metazoa</taxon>
        <taxon>Ecdysozoa</taxon>
        <taxon>Arthropoda</taxon>
        <taxon>Hexapoda</taxon>
        <taxon>Insecta</taxon>
        <taxon>Pterygota</taxon>
        <taxon>Neoptera</taxon>
        <taxon>Paraneoptera</taxon>
        <taxon>Hemiptera</taxon>
        <taxon>Heteroptera</taxon>
        <taxon>Panheteroptera</taxon>
        <taxon>Nepomorpha</taxon>
        <taxon>Nepidae</taxon>
        <taxon>Ranatrinae</taxon>
        <taxon>Ranatra</taxon>
    </lineage>
</organism>
<feature type="compositionally biased region" description="Basic and acidic residues" evidence="1">
    <location>
        <begin position="56"/>
        <end position="75"/>
    </location>
</feature>
<feature type="compositionally biased region" description="Basic and acidic residues" evidence="1">
    <location>
        <begin position="109"/>
        <end position="130"/>
    </location>
</feature>
<name>A0ABD0XZD5_9HEMI</name>
<keyword evidence="3" id="KW-1185">Reference proteome</keyword>
<reference evidence="2 3" key="1">
    <citation type="submission" date="2024-07" db="EMBL/GenBank/DDBJ databases">
        <title>Chromosome-level genome assembly of the water stick insect Ranatra chinensis (Heteroptera: Nepidae).</title>
        <authorList>
            <person name="Liu X."/>
        </authorList>
    </citation>
    <scope>NUCLEOTIDE SEQUENCE [LARGE SCALE GENOMIC DNA]</scope>
    <source>
        <strain evidence="2">Cailab_2021Rc</strain>
        <tissue evidence="2">Muscle</tissue>
    </source>
</reference>
<proteinExistence type="predicted"/>
<dbReference type="Proteomes" id="UP001558652">
    <property type="component" value="Unassembled WGS sequence"/>
</dbReference>
<evidence type="ECO:0000313" key="2">
    <source>
        <dbReference type="EMBL" id="KAL1116561.1"/>
    </source>
</evidence>
<feature type="region of interest" description="Disordered" evidence="1">
    <location>
        <begin position="20"/>
        <end position="171"/>
    </location>
</feature>
<dbReference type="EMBL" id="JBFDAA010000017">
    <property type="protein sequence ID" value="KAL1116561.1"/>
    <property type="molecule type" value="Genomic_DNA"/>
</dbReference>
<protein>
    <submittedName>
        <fullName evidence="2">Uncharacterized protein</fullName>
    </submittedName>
</protein>